<sequence>MRKTGATRPTSSQLTVNPLRSEKVIPGMPPANWPTMNHRTNLPIFAALTALLLALPACSDGGDGGDGGGGNGGAGGGTGGDGGGDTAVTCEARASLVNTCITPNPPPADLRDPEPLARTATVNAVRIPAASEPCEAEELHGYRINDGRPEVMLDLTDTDDNDFTIGIGVPGFTATSVAVGDILEVDYQVEKVAFSSPRARLRIERDGALVVVASMDLDPGFTLGDSGAPTCEKEYSAHCGWNEFDATVTVQDTPAVTLPNGETADIGGLTITNDRTYEITDTSGVCDAGKGVHFIVGAVPSPPQD</sequence>
<reference evidence="2 3" key="1">
    <citation type="submission" date="2015-07" db="EMBL/GenBank/DDBJ databases">
        <title>Genome analysis of myxobacterium Chondromyces crocatus Cm c5 reveals a high potential for natural compound synthesis and the genetic basis for the loss of fruiting body formation.</title>
        <authorList>
            <person name="Zaburannyi N."/>
            <person name="Bunk B."/>
            <person name="Maier J."/>
            <person name="Overmann J."/>
            <person name="Mueller R."/>
        </authorList>
    </citation>
    <scope>NUCLEOTIDE SEQUENCE [LARGE SCALE GENOMIC DNA]</scope>
    <source>
        <strain evidence="2 3">Cm c5</strain>
    </source>
</reference>
<organism evidence="2 3">
    <name type="scientific">Chondromyces crocatus</name>
    <dbReference type="NCBI Taxonomy" id="52"/>
    <lineage>
        <taxon>Bacteria</taxon>
        <taxon>Pseudomonadati</taxon>
        <taxon>Myxococcota</taxon>
        <taxon>Polyangia</taxon>
        <taxon>Polyangiales</taxon>
        <taxon>Polyangiaceae</taxon>
        <taxon>Chondromyces</taxon>
    </lineage>
</organism>
<dbReference type="PATRIC" id="fig|52.7.peg.7613"/>
<protein>
    <submittedName>
        <fullName evidence="2">Uncharacterized protein</fullName>
    </submittedName>
</protein>
<feature type="compositionally biased region" description="Polar residues" evidence="1">
    <location>
        <begin position="7"/>
        <end position="18"/>
    </location>
</feature>
<keyword evidence="3" id="KW-1185">Reference proteome</keyword>
<accession>A0A0K1EPY5</accession>
<dbReference type="KEGG" id="ccro:CMC5_069340"/>
<evidence type="ECO:0000313" key="2">
    <source>
        <dbReference type="EMBL" id="AKT42707.1"/>
    </source>
</evidence>
<feature type="region of interest" description="Disordered" evidence="1">
    <location>
        <begin position="1"/>
        <end position="25"/>
    </location>
</feature>
<evidence type="ECO:0000256" key="1">
    <source>
        <dbReference type="SAM" id="MobiDB-lite"/>
    </source>
</evidence>
<proteinExistence type="predicted"/>
<gene>
    <name evidence="2" type="ORF">CMC5_069340</name>
</gene>
<dbReference type="AlphaFoldDB" id="A0A0K1EPY5"/>
<name>A0A0K1EPY5_CHOCO</name>
<dbReference type="Proteomes" id="UP000067626">
    <property type="component" value="Chromosome"/>
</dbReference>
<dbReference type="EMBL" id="CP012159">
    <property type="protein sequence ID" value="AKT42707.1"/>
    <property type="molecule type" value="Genomic_DNA"/>
</dbReference>
<evidence type="ECO:0000313" key="3">
    <source>
        <dbReference type="Proteomes" id="UP000067626"/>
    </source>
</evidence>